<dbReference type="InterPro" id="IPR044746">
    <property type="entry name" value="ABCC_6TM_D1"/>
</dbReference>
<feature type="transmembrane region" description="Helical" evidence="13">
    <location>
        <begin position="469"/>
        <end position="498"/>
    </location>
</feature>
<keyword evidence="6" id="KW-0547">Nucleotide-binding</keyword>
<evidence type="ECO:0000256" key="3">
    <source>
        <dbReference type="ARBA" id="ARBA00022554"/>
    </source>
</evidence>
<dbReference type="Proteomes" id="UP001530293">
    <property type="component" value="Unassembled WGS sequence"/>
</dbReference>
<evidence type="ECO:0000256" key="4">
    <source>
        <dbReference type="ARBA" id="ARBA00022692"/>
    </source>
</evidence>
<keyword evidence="3" id="KW-0926">Vacuole</keyword>
<evidence type="ECO:0000256" key="8">
    <source>
        <dbReference type="ARBA" id="ARBA00022989"/>
    </source>
</evidence>
<sequence>MSSRPYYGAIRVTNDDDDDDESANDAVGAAAVGIDRHDEQATTSANLNDGERAPLLQQTSDAHSSKVEFSATITTAAAAAKESIGMHQQINDNIHQTSSSPSSLAAEFKLQLSKVRNLLGAYWTSITFDWISPLIQTGNANGQLNLQDLETLPLPKDCETNEVYAVFSKCWKAELDKAKKTRKTSNNIGSSSNGDGGKKLDDAPPTTDETQSSDPKDEDLLMDGLLDLDDNYDNYQPSLIRALYNSFGADFLNAGLLKLVHDSCLFVGPQVLNRLIRFLRDENAPMSYGLSLMVLVTISQIAMSISLRHYFYKCYTCGLRIRTAVIIAIYNKSLVLSLKERHAHGGPGEIANLVGIDAQRMQELMTYLHAVWYSFFQIGLAMYFLWGQVGPSCLAGVVVIALMIPITKVVAAWLGRIQKVLMKARDDRVSLNNEILGAMKIIKIQAWEEDFRAKLLQLRDQELSRLRHYFVTSAISITSYSSAPLIVAVSTFAAYTFAGNTLDVATALTALALFDIIRFPMFMFPQIVNSIVEAGISCERVREFLLGEEVVCVGEGRLKEKGEVWMKNGTFVYDSKKPQLPTSGGETGATGNESGIRGLMQQHHRMMMEAKLDTSWDMLLLKAQLQDAEDKLKELEQELHPEILRDESNHTDQEGLWSPSSLLSLRRVTMHCGQGEFVAVVGGVGAGKSTLINSILGEGRPLTGTELAVKGRLGAFLQTPFIMNETVRQNILFGHTSPIDEERYQLALRVCSLSHDMKLLPHGDQTEIGEKGITLSGGQKARVALARAVYHDADLYLLDDPLAAVDAHVGKDLFNKCIVDELLLGKSKEKDRKPDEEQAYGGIRGFSERLLGRSPSKLGSDDTRPNRNATVILVTNALHHLSHPLVDKILVLDNGCVAEVGTYAELSSNPKSRFTAFLKTITDTSTAMIGGVPPDEGATDAEDWDVASGDSVDYGGDEQEVDKLIRVEPRRASNIKISSSRRISTSVREDEANDSRALMTDEFNEREKGSVDRRVYLAWARAGGGVSVGIVILGMYVAVEVLNVASKWWLTYWSRTGGSDAFYFLGIYAFINFLAIFGTFCRQILFMLVGLRASRSMFEQLLDVVLNAPMAFFDTTPTGRIINRFSKDLYTVDEQVVAAGRSYLANIVNVFSTVIVVMAVTPMFIIGLVPIMLYYVHQQRFFTMTYRELKRLDSVCRSPIYALLGETLDGVLTIRAFEAEKSLSDRMVGMLNTQQTAYHLTFSSQSWLSLRLEFAGTLIIASACLLAVLEHPVLGGNEHFAGLAGLSLSFALSITNTLNWTVRMASDLEANFVAVERIQQYFNIPGEAPRSTLSDGLAMNWPTEGRIEFINVTLKYRPGLPLVLKGLNISIPAKSKVGVSNLCPFTYPGAGKSTLMVALLRIVELNSGSITIDGIDIKSLGLKKLRSVIAVIPQDPVLFSGTIRSNLDPFGDYEDSRLYEVLTHVGLFTPMVTVSSKSSLSSLGNEKWTSGRSQPIKSLSDEVAVGGNNFSVGQRQLLVIARAMLTGARIVIMDEATASVDADTDARIQRVFRSEFSDATCITVAHRLNTIMDSDYVLVMDDGQAAEFDKPSALLSKENGIFKSLVDAWEDEN</sequence>
<dbReference type="GO" id="GO:0005774">
    <property type="term" value="C:vacuolar membrane"/>
    <property type="evidence" value="ECO:0007669"/>
    <property type="project" value="UniProtKB-SubCell"/>
</dbReference>
<organism evidence="16 17">
    <name type="scientific">Discostella pseudostelligera</name>
    <dbReference type="NCBI Taxonomy" id="259834"/>
    <lineage>
        <taxon>Eukaryota</taxon>
        <taxon>Sar</taxon>
        <taxon>Stramenopiles</taxon>
        <taxon>Ochrophyta</taxon>
        <taxon>Bacillariophyta</taxon>
        <taxon>Coscinodiscophyceae</taxon>
        <taxon>Thalassiosirophycidae</taxon>
        <taxon>Stephanodiscales</taxon>
        <taxon>Stephanodiscaceae</taxon>
        <taxon>Discostella</taxon>
    </lineage>
</organism>
<dbReference type="PANTHER" id="PTHR24223">
    <property type="entry name" value="ATP-BINDING CASSETTE SUB-FAMILY C"/>
    <property type="match status" value="1"/>
</dbReference>
<dbReference type="CDD" id="cd18579">
    <property type="entry name" value="ABC_6TM_ABCC_D1"/>
    <property type="match status" value="1"/>
</dbReference>
<dbReference type="InterPro" id="IPR017871">
    <property type="entry name" value="ABC_transporter-like_CS"/>
</dbReference>
<feature type="region of interest" description="Disordered" evidence="12">
    <location>
        <begin position="1"/>
        <end position="23"/>
    </location>
</feature>
<keyword evidence="2" id="KW-0813">Transport</keyword>
<keyword evidence="10" id="KW-0325">Glycoprotein</keyword>
<dbReference type="PROSITE" id="PS50893">
    <property type="entry name" value="ABC_TRANSPORTER_2"/>
    <property type="match status" value="2"/>
</dbReference>
<dbReference type="GO" id="GO:0022857">
    <property type="term" value="F:transmembrane transporter activity"/>
    <property type="evidence" value="ECO:0007669"/>
    <property type="project" value="UniProtKB-ARBA"/>
</dbReference>
<dbReference type="FunFam" id="3.40.50.300:FF:000630">
    <property type="entry name" value="ATP-binding cassette (ABC) transporter, putative"/>
    <property type="match status" value="1"/>
</dbReference>
<evidence type="ECO:0000259" key="15">
    <source>
        <dbReference type="PROSITE" id="PS50929"/>
    </source>
</evidence>
<dbReference type="FunFam" id="1.20.1560.10:FF:000020">
    <property type="entry name" value="ABC metal ion transporter"/>
    <property type="match status" value="1"/>
</dbReference>
<dbReference type="CDD" id="cd18580">
    <property type="entry name" value="ABC_6TM_ABCC_D2"/>
    <property type="match status" value="1"/>
</dbReference>
<keyword evidence="7" id="KW-0067">ATP-binding</keyword>
<dbReference type="InterPro" id="IPR050173">
    <property type="entry name" value="ABC_transporter_C-like"/>
</dbReference>
<feature type="transmembrane region" description="Helical" evidence="13">
    <location>
        <begin position="1143"/>
        <end position="1176"/>
    </location>
</feature>
<evidence type="ECO:0000256" key="9">
    <source>
        <dbReference type="ARBA" id="ARBA00023136"/>
    </source>
</evidence>
<dbReference type="Pfam" id="PF00005">
    <property type="entry name" value="ABC_tran"/>
    <property type="match status" value="2"/>
</dbReference>
<proteinExistence type="predicted"/>
<dbReference type="SMART" id="SM00382">
    <property type="entry name" value="AAA"/>
    <property type="match status" value="2"/>
</dbReference>
<dbReference type="FunFam" id="1.20.1560.10:FF:000010">
    <property type="entry name" value="Multidrug resistance-associated ABC transporter"/>
    <property type="match status" value="1"/>
</dbReference>
<keyword evidence="11" id="KW-0175">Coiled coil</keyword>
<dbReference type="CDD" id="cd03244">
    <property type="entry name" value="ABCC_MRP_domain2"/>
    <property type="match status" value="1"/>
</dbReference>
<feature type="domain" description="ABC transmembrane type-1" evidence="15">
    <location>
        <begin position="1022"/>
        <end position="1310"/>
    </location>
</feature>
<feature type="coiled-coil region" evidence="11">
    <location>
        <begin position="618"/>
        <end position="645"/>
    </location>
</feature>
<accession>A0ABD3MSR2</accession>
<evidence type="ECO:0000256" key="5">
    <source>
        <dbReference type="ARBA" id="ARBA00022737"/>
    </source>
</evidence>
<comment type="caution">
    <text evidence="16">The sequence shown here is derived from an EMBL/GenBank/DDBJ whole genome shotgun (WGS) entry which is preliminary data.</text>
</comment>
<evidence type="ECO:0000256" key="2">
    <source>
        <dbReference type="ARBA" id="ARBA00022448"/>
    </source>
</evidence>
<dbReference type="InterPro" id="IPR011527">
    <property type="entry name" value="ABC1_TM_dom"/>
</dbReference>
<feature type="transmembrane region" description="Helical" evidence="13">
    <location>
        <begin position="1062"/>
        <end position="1089"/>
    </location>
</feature>
<feature type="domain" description="ABC transporter" evidence="14">
    <location>
        <begin position="1347"/>
        <end position="1607"/>
    </location>
</feature>
<evidence type="ECO:0000256" key="12">
    <source>
        <dbReference type="SAM" id="MobiDB-lite"/>
    </source>
</evidence>
<feature type="transmembrane region" description="Helical" evidence="13">
    <location>
        <begin position="1016"/>
        <end position="1042"/>
    </location>
</feature>
<evidence type="ECO:0000313" key="17">
    <source>
        <dbReference type="Proteomes" id="UP001530293"/>
    </source>
</evidence>
<dbReference type="PROSITE" id="PS50929">
    <property type="entry name" value="ABC_TM1F"/>
    <property type="match status" value="2"/>
</dbReference>
<protein>
    <submittedName>
        <fullName evidence="16">Uncharacterized protein</fullName>
    </submittedName>
</protein>
<keyword evidence="9 13" id="KW-0472">Membrane</keyword>
<name>A0ABD3MSR2_9STRA</name>
<dbReference type="Gene3D" id="1.20.1560.10">
    <property type="entry name" value="ABC transporter type 1, transmembrane domain"/>
    <property type="match status" value="2"/>
</dbReference>
<dbReference type="PANTHER" id="PTHR24223:SF443">
    <property type="entry name" value="MULTIDRUG-RESISTANCE LIKE PROTEIN 1, ISOFORM I"/>
    <property type="match status" value="1"/>
</dbReference>
<reference evidence="16 17" key="1">
    <citation type="submission" date="2024-10" db="EMBL/GenBank/DDBJ databases">
        <title>Updated reference genomes for cyclostephanoid diatoms.</title>
        <authorList>
            <person name="Roberts W.R."/>
            <person name="Alverson A.J."/>
        </authorList>
    </citation>
    <scope>NUCLEOTIDE SEQUENCE [LARGE SCALE GENOMIC DNA]</scope>
    <source>
        <strain evidence="16 17">AJA232-27</strain>
    </source>
</reference>
<dbReference type="SUPFAM" id="SSF90123">
    <property type="entry name" value="ABC transporter transmembrane region"/>
    <property type="match status" value="2"/>
</dbReference>
<evidence type="ECO:0000256" key="1">
    <source>
        <dbReference type="ARBA" id="ARBA00004128"/>
    </source>
</evidence>
<dbReference type="EMBL" id="JALLBG020000121">
    <property type="protein sequence ID" value="KAL3763530.1"/>
    <property type="molecule type" value="Genomic_DNA"/>
</dbReference>
<feature type="transmembrane region" description="Helical" evidence="13">
    <location>
        <begin position="286"/>
        <end position="305"/>
    </location>
</feature>
<feature type="region of interest" description="Disordered" evidence="12">
    <location>
        <begin position="182"/>
        <end position="218"/>
    </location>
</feature>
<evidence type="ECO:0000256" key="10">
    <source>
        <dbReference type="ARBA" id="ARBA00023180"/>
    </source>
</evidence>
<comment type="subcellular location">
    <subcellularLocation>
        <location evidence="1">Vacuole membrane</location>
        <topology evidence="1">Multi-pass membrane protein</topology>
    </subcellularLocation>
</comment>
<dbReference type="Gene3D" id="3.40.50.300">
    <property type="entry name" value="P-loop containing nucleotide triphosphate hydrolases"/>
    <property type="match status" value="2"/>
</dbReference>
<feature type="domain" description="ABC transmembrane type-1" evidence="15">
    <location>
        <begin position="254"/>
        <end position="533"/>
    </location>
</feature>
<keyword evidence="5" id="KW-0677">Repeat</keyword>
<evidence type="ECO:0000256" key="13">
    <source>
        <dbReference type="SAM" id="Phobius"/>
    </source>
</evidence>
<dbReference type="InterPro" id="IPR044726">
    <property type="entry name" value="ABCC_6TM_D2"/>
</dbReference>
<keyword evidence="17" id="KW-1185">Reference proteome</keyword>
<evidence type="ECO:0000256" key="6">
    <source>
        <dbReference type="ARBA" id="ARBA00022741"/>
    </source>
</evidence>
<feature type="region of interest" description="Disordered" evidence="12">
    <location>
        <begin position="576"/>
        <end position="595"/>
    </location>
</feature>
<dbReference type="GO" id="GO:0005524">
    <property type="term" value="F:ATP binding"/>
    <property type="evidence" value="ECO:0007669"/>
    <property type="project" value="UniProtKB-KW"/>
</dbReference>
<gene>
    <name evidence="16" type="ORF">ACHAWU_009214</name>
</gene>
<dbReference type="PROSITE" id="PS00211">
    <property type="entry name" value="ABC_TRANSPORTER_1"/>
    <property type="match status" value="2"/>
</dbReference>
<feature type="compositionally biased region" description="Polar residues" evidence="12">
    <location>
        <begin position="580"/>
        <end position="593"/>
    </location>
</feature>
<feature type="domain" description="ABC transporter" evidence="14">
    <location>
        <begin position="644"/>
        <end position="919"/>
    </location>
</feature>
<dbReference type="CDD" id="cd03250">
    <property type="entry name" value="ABCC_MRP_domain1"/>
    <property type="match status" value="1"/>
</dbReference>
<evidence type="ECO:0000256" key="11">
    <source>
        <dbReference type="SAM" id="Coils"/>
    </source>
</evidence>
<dbReference type="InterPro" id="IPR003593">
    <property type="entry name" value="AAA+_ATPase"/>
</dbReference>
<feature type="transmembrane region" description="Helical" evidence="13">
    <location>
        <begin position="394"/>
        <end position="415"/>
    </location>
</feature>
<dbReference type="Pfam" id="PF00664">
    <property type="entry name" value="ABC_membrane"/>
    <property type="match status" value="2"/>
</dbReference>
<dbReference type="InterPro" id="IPR003439">
    <property type="entry name" value="ABC_transporter-like_ATP-bd"/>
</dbReference>
<keyword evidence="8 13" id="KW-1133">Transmembrane helix</keyword>
<feature type="transmembrane region" description="Helical" evidence="13">
    <location>
        <begin position="370"/>
        <end position="388"/>
    </location>
</feature>
<dbReference type="InterPro" id="IPR027417">
    <property type="entry name" value="P-loop_NTPase"/>
</dbReference>
<dbReference type="GO" id="GO:0000323">
    <property type="term" value="C:lytic vacuole"/>
    <property type="evidence" value="ECO:0007669"/>
    <property type="project" value="UniProtKB-ARBA"/>
</dbReference>
<dbReference type="InterPro" id="IPR036640">
    <property type="entry name" value="ABC1_TM_sf"/>
</dbReference>
<evidence type="ECO:0000259" key="14">
    <source>
        <dbReference type="PROSITE" id="PS50893"/>
    </source>
</evidence>
<evidence type="ECO:0000313" key="16">
    <source>
        <dbReference type="EMBL" id="KAL3763530.1"/>
    </source>
</evidence>
<dbReference type="SUPFAM" id="SSF52540">
    <property type="entry name" value="P-loop containing nucleoside triphosphate hydrolases"/>
    <property type="match status" value="3"/>
</dbReference>
<keyword evidence="4 13" id="KW-0812">Transmembrane</keyword>
<evidence type="ECO:0000256" key="7">
    <source>
        <dbReference type="ARBA" id="ARBA00022840"/>
    </source>
</evidence>